<dbReference type="STRING" id="1851148.SMSP2_01783"/>
<accession>A0A1Q2MFH2</accession>
<gene>
    <name evidence="1" type="ORF">SMSP2_01783</name>
</gene>
<organism evidence="1 2">
    <name type="scientific">Limihaloglobus sulfuriphilus</name>
    <dbReference type="NCBI Taxonomy" id="1851148"/>
    <lineage>
        <taxon>Bacteria</taxon>
        <taxon>Pseudomonadati</taxon>
        <taxon>Planctomycetota</taxon>
        <taxon>Phycisphaerae</taxon>
        <taxon>Sedimentisphaerales</taxon>
        <taxon>Sedimentisphaeraceae</taxon>
        <taxon>Limihaloglobus</taxon>
    </lineage>
</organism>
<keyword evidence="2" id="KW-1185">Reference proteome</keyword>
<dbReference type="EMBL" id="CP019646">
    <property type="protein sequence ID" value="AQQ71409.1"/>
    <property type="molecule type" value="Genomic_DNA"/>
</dbReference>
<dbReference type="Proteomes" id="UP000188181">
    <property type="component" value="Chromosome"/>
</dbReference>
<proteinExistence type="predicted"/>
<name>A0A1Q2MFH2_9BACT</name>
<dbReference type="RefSeq" id="WP_146683588.1">
    <property type="nucleotide sequence ID" value="NZ_CP019646.1"/>
</dbReference>
<protein>
    <submittedName>
        <fullName evidence="1">Uncharacterized protein</fullName>
    </submittedName>
</protein>
<sequence length="145" mass="16830">MNALNYIRNQPPCYPAQTNVMDKVDDILGDIISEDSGTNKDGIVKGIEHETQLVIWQLTKLKQMHRHIKEQILRQECQINTDLGQLHPLGIDKVRAADPRRAQLMIRLSQLDDRRQRIDIDFFDRQSRCLERLIGLAGKHRLLTP</sequence>
<evidence type="ECO:0000313" key="1">
    <source>
        <dbReference type="EMBL" id="AQQ71409.1"/>
    </source>
</evidence>
<evidence type="ECO:0000313" key="2">
    <source>
        <dbReference type="Proteomes" id="UP000188181"/>
    </source>
</evidence>
<dbReference type="KEGG" id="pbas:SMSP2_01783"/>
<dbReference type="AlphaFoldDB" id="A0A1Q2MFH2"/>
<reference evidence="2" key="1">
    <citation type="submission" date="2017-02" db="EMBL/GenBank/DDBJ databases">
        <title>Comparative genomics and description of representatives of a novel lineage of planctomycetes thriving in anoxic sediments.</title>
        <authorList>
            <person name="Spring S."/>
            <person name="Bunk B."/>
            <person name="Sproer C."/>
        </authorList>
    </citation>
    <scope>NUCLEOTIDE SEQUENCE [LARGE SCALE GENOMIC DNA]</scope>
    <source>
        <strain evidence="2">SM-Chi-D1</strain>
    </source>
</reference>